<keyword evidence="2" id="KW-0547">Nucleotide-binding</keyword>
<accession>A0A101FY26</accession>
<dbReference type="InterPro" id="IPR017871">
    <property type="entry name" value="ABC_transporter-like_CS"/>
</dbReference>
<dbReference type="InterPro" id="IPR003439">
    <property type="entry name" value="ABC_transporter-like_ATP-bd"/>
</dbReference>
<dbReference type="PANTHER" id="PTHR24220:SF86">
    <property type="entry name" value="ABC TRANSPORTER ABCH.1"/>
    <property type="match status" value="1"/>
</dbReference>
<evidence type="ECO:0000259" key="4">
    <source>
        <dbReference type="PROSITE" id="PS50893"/>
    </source>
</evidence>
<dbReference type="GO" id="GO:0022857">
    <property type="term" value="F:transmembrane transporter activity"/>
    <property type="evidence" value="ECO:0007669"/>
    <property type="project" value="TreeGrafter"/>
</dbReference>
<organism evidence="5 6">
    <name type="scientific">Anaerolinea thermophila</name>
    <dbReference type="NCBI Taxonomy" id="167964"/>
    <lineage>
        <taxon>Bacteria</taxon>
        <taxon>Bacillati</taxon>
        <taxon>Chloroflexota</taxon>
        <taxon>Anaerolineae</taxon>
        <taxon>Anaerolineales</taxon>
        <taxon>Anaerolineaceae</taxon>
        <taxon>Anaerolinea</taxon>
    </lineage>
</organism>
<dbReference type="EMBL" id="LGFU01000018">
    <property type="protein sequence ID" value="KUK46599.1"/>
    <property type="molecule type" value="Genomic_DNA"/>
</dbReference>
<dbReference type="Pfam" id="PF00005">
    <property type="entry name" value="ABC_tran"/>
    <property type="match status" value="1"/>
</dbReference>
<dbReference type="GO" id="GO:0005524">
    <property type="term" value="F:ATP binding"/>
    <property type="evidence" value="ECO:0007669"/>
    <property type="project" value="UniProtKB-KW"/>
</dbReference>
<protein>
    <submittedName>
        <fullName evidence="5">Putative ABC transporter ATP-binding protein</fullName>
    </submittedName>
</protein>
<dbReference type="FunFam" id="3.40.50.300:FF:000032">
    <property type="entry name" value="Export ABC transporter ATP-binding protein"/>
    <property type="match status" value="1"/>
</dbReference>
<keyword evidence="1" id="KW-0813">Transport</keyword>
<dbReference type="PROSITE" id="PS00211">
    <property type="entry name" value="ABC_TRANSPORTER_1"/>
    <property type="match status" value="1"/>
</dbReference>
<feature type="domain" description="ABC transporter" evidence="4">
    <location>
        <begin position="6"/>
        <end position="231"/>
    </location>
</feature>
<dbReference type="InterPro" id="IPR015854">
    <property type="entry name" value="ABC_transpr_LolD-like"/>
</dbReference>
<dbReference type="Gene3D" id="3.40.50.300">
    <property type="entry name" value="P-loop containing nucleotide triphosphate hydrolases"/>
    <property type="match status" value="1"/>
</dbReference>
<evidence type="ECO:0000313" key="6">
    <source>
        <dbReference type="Proteomes" id="UP000064249"/>
    </source>
</evidence>
<gene>
    <name evidence="5" type="ORF">XD73_0535</name>
</gene>
<dbReference type="PROSITE" id="PS50893">
    <property type="entry name" value="ABC_TRANSPORTER_2"/>
    <property type="match status" value="1"/>
</dbReference>
<evidence type="ECO:0000256" key="3">
    <source>
        <dbReference type="ARBA" id="ARBA00022840"/>
    </source>
</evidence>
<dbReference type="Proteomes" id="UP000064249">
    <property type="component" value="Unassembled WGS sequence"/>
</dbReference>
<dbReference type="SMART" id="SM00382">
    <property type="entry name" value="AAA"/>
    <property type="match status" value="1"/>
</dbReference>
<comment type="caution">
    <text evidence="5">The sequence shown here is derived from an EMBL/GenBank/DDBJ whole genome shotgun (WGS) entry which is preliminary data.</text>
</comment>
<dbReference type="InterPro" id="IPR027417">
    <property type="entry name" value="P-loop_NTPase"/>
</dbReference>
<name>A0A101FY26_9CHLR</name>
<dbReference type="GO" id="GO:0098796">
    <property type="term" value="C:membrane protein complex"/>
    <property type="evidence" value="ECO:0007669"/>
    <property type="project" value="UniProtKB-ARBA"/>
</dbReference>
<reference evidence="5 6" key="1">
    <citation type="journal article" date="2015" name="MBio">
        <title>Genome-Resolved Metagenomic Analysis Reveals Roles for Candidate Phyla and Other Microbial Community Members in Biogeochemical Transformations in Oil Reservoirs.</title>
        <authorList>
            <person name="Hu P."/>
            <person name="Tom L."/>
            <person name="Singh A."/>
            <person name="Thomas B.C."/>
            <person name="Baker B.J."/>
            <person name="Piceno Y.M."/>
            <person name="Andersen G.L."/>
            <person name="Banfield J.F."/>
        </authorList>
    </citation>
    <scope>NUCLEOTIDE SEQUENCE [LARGE SCALE GENOMIC DNA]</scope>
    <source>
        <strain evidence="5">46_16</strain>
    </source>
</reference>
<dbReference type="AlphaFoldDB" id="A0A101FY26"/>
<dbReference type="SUPFAM" id="SSF52540">
    <property type="entry name" value="P-loop containing nucleoside triphosphate hydrolases"/>
    <property type="match status" value="1"/>
</dbReference>
<dbReference type="GO" id="GO:0016887">
    <property type="term" value="F:ATP hydrolysis activity"/>
    <property type="evidence" value="ECO:0007669"/>
    <property type="project" value="InterPro"/>
</dbReference>
<evidence type="ECO:0000256" key="2">
    <source>
        <dbReference type="ARBA" id="ARBA00022741"/>
    </source>
</evidence>
<evidence type="ECO:0000256" key="1">
    <source>
        <dbReference type="ARBA" id="ARBA00022448"/>
    </source>
</evidence>
<dbReference type="CDD" id="cd03255">
    <property type="entry name" value="ABC_MJ0796_LolCDE_FtsE"/>
    <property type="match status" value="1"/>
</dbReference>
<dbReference type="GO" id="GO:0005886">
    <property type="term" value="C:plasma membrane"/>
    <property type="evidence" value="ECO:0007669"/>
    <property type="project" value="TreeGrafter"/>
</dbReference>
<dbReference type="InterPro" id="IPR017911">
    <property type="entry name" value="MacB-like_ATP-bd"/>
</dbReference>
<keyword evidence="3 5" id="KW-0067">ATP-binding</keyword>
<sequence>MKTYQIVVDNICKTYPSLAGGVEALKHVSFNVDKGDFVGVVGKSGAGKSTLVNMITGVDTLTSGSIRVGEVEIHQLSEDQRNVWRGRHIGMVYQSFELLNQLTLLENITLAMDFCGNYRGKKSVERAMQLLEQVEIGAHAYKNPTAISGGQQQRVAIARALANDPEIIVADEPTGNLDSQTSQTILDLFLTLQKQGKTIFMVTHNMSLIPVFSKVYQLSDGVLSEKKAKKK</sequence>
<evidence type="ECO:0000313" key="5">
    <source>
        <dbReference type="EMBL" id="KUK46599.1"/>
    </source>
</evidence>
<dbReference type="PANTHER" id="PTHR24220">
    <property type="entry name" value="IMPORT ATP-BINDING PROTEIN"/>
    <property type="match status" value="1"/>
</dbReference>
<dbReference type="InterPro" id="IPR003593">
    <property type="entry name" value="AAA+_ATPase"/>
</dbReference>
<proteinExistence type="predicted"/>